<evidence type="ECO:0000313" key="1">
    <source>
        <dbReference type="EMBL" id="GBM94171.1"/>
    </source>
</evidence>
<dbReference type="Pfam" id="PF05380">
    <property type="entry name" value="Peptidase_A17"/>
    <property type="match status" value="1"/>
</dbReference>
<dbReference type="OrthoDB" id="8065733at2759"/>
<name>A0A4Y2JV25_ARAVE</name>
<dbReference type="AlphaFoldDB" id="A0A4Y2JV25"/>
<comment type="caution">
    <text evidence="1">The sequence shown here is derived from an EMBL/GenBank/DDBJ whole genome shotgun (WGS) entry which is preliminary data.</text>
</comment>
<gene>
    <name evidence="1" type="ORF">AVEN_153768_1</name>
</gene>
<dbReference type="Proteomes" id="UP000499080">
    <property type="component" value="Unassembled WGS sequence"/>
</dbReference>
<accession>A0A4Y2JV25</accession>
<dbReference type="EMBL" id="BGPR01003944">
    <property type="protein sequence ID" value="GBM94171.1"/>
    <property type="molecule type" value="Genomic_DNA"/>
</dbReference>
<reference evidence="1 2" key="1">
    <citation type="journal article" date="2019" name="Sci. Rep.">
        <title>Orb-weaving spider Araneus ventricosus genome elucidates the spidroin gene catalogue.</title>
        <authorList>
            <person name="Kono N."/>
            <person name="Nakamura H."/>
            <person name="Ohtoshi R."/>
            <person name="Moran D.A.P."/>
            <person name="Shinohara A."/>
            <person name="Yoshida Y."/>
            <person name="Fujiwara M."/>
            <person name="Mori M."/>
            <person name="Tomita M."/>
            <person name="Arakawa K."/>
        </authorList>
    </citation>
    <scope>NUCLEOTIDE SEQUENCE [LARGE SCALE GENOMIC DNA]</scope>
</reference>
<dbReference type="PANTHER" id="PTHR47331">
    <property type="entry name" value="PHD-TYPE DOMAIN-CONTAINING PROTEIN"/>
    <property type="match status" value="1"/>
</dbReference>
<evidence type="ECO:0000313" key="2">
    <source>
        <dbReference type="Proteomes" id="UP000499080"/>
    </source>
</evidence>
<dbReference type="InterPro" id="IPR008042">
    <property type="entry name" value="Retrotrans_Pao"/>
</dbReference>
<keyword evidence="2" id="KW-1185">Reference proteome</keyword>
<organism evidence="1 2">
    <name type="scientific">Araneus ventricosus</name>
    <name type="common">Orbweaver spider</name>
    <name type="synonym">Epeira ventricosa</name>
    <dbReference type="NCBI Taxonomy" id="182803"/>
    <lineage>
        <taxon>Eukaryota</taxon>
        <taxon>Metazoa</taxon>
        <taxon>Ecdysozoa</taxon>
        <taxon>Arthropoda</taxon>
        <taxon>Chelicerata</taxon>
        <taxon>Arachnida</taxon>
        <taxon>Araneae</taxon>
        <taxon>Araneomorphae</taxon>
        <taxon>Entelegynae</taxon>
        <taxon>Araneoidea</taxon>
        <taxon>Araneidae</taxon>
        <taxon>Araneus</taxon>
    </lineage>
</organism>
<proteinExistence type="predicted"/>
<sequence length="342" mass="39314">MFRQKKLQQELISLLKADGMELHKWCANNEMLLGNVPTEDQDYQFVDSGEDIVKILGLRWNPKENGFNFTITPSTSIPTKRTFLADLDNLFDPLGFVGPVIVKAKVFLQNLCLQRIERDWKLLHQKKFKWKTMRDCLNDLTHVRIQRFILTESVKLLELHGFSDASKDAFGVVVYLCCFTISNRMNVRLLCSKSKVAPLKSVTIPRLISRIHGLTKDFSWLHGKTSENPADIISRGMIPQHLMDNSFWWNGSQFLQQVTVELNDKNGIPTHDDYLHEIKRESDKTLALSLDSTFLDSFLSISNNYSKLIRVGSLLLKFANNSINPEDKLDGPLITMELQWAK</sequence>
<protein>
    <submittedName>
        <fullName evidence="1">Uncharacterized protein</fullName>
    </submittedName>
</protein>